<organism evidence="6 7">
    <name type="scientific">Cyanidiococcus yangmingshanensis</name>
    <dbReference type="NCBI Taxonomy" id="2690220"/>
    <lineage>
        <taxon>Eukaryota</taxon>
        <taxon>Rhodophyta</taxon>
        <taxon>Bangiophyceae</taxon>
        <taxon>Cyanidiales</taxon>
        <taxon>Cyanidiaceae</taxon>
        <taxon>Cyanidiococcus</taxon>
    </lineage>
</organism>
<proteinExistence type="predicted"/>
<evidence type="ECO:0000256" key="5">
    <source>
        <dbReference type="SAM" id="Phobius"/>
    </source>
</evidence>
<feature type="transmembrane region" description="Helical" evidence="5">
    <location>
        <begin position="51"/>
        <end position="77"/>
    </location>
</feature>
<keyword evidence="2 5" id="KW-0812">Transmembrane</keyword>
<comment type="caution">
    <text evidence="6">The sequence shown here is derived from an EMBL/GenBank/DDBJ whole genome shotgun (WGS) entry which is preliminary data.</text>
</comment>
<protein>
    <submittedName>
        <fullName evidence="6">Uncharacterized protein</fullName>
    </submittedName>
</protein>
<dbReference type="InterPro" id="IPR017946">
    <property type="entry name" value="PLC-like_Pdiesterase_TIM-brl"/>
</dbReference>
<gene>
    <name evidence="6" type="ORF">F1559_000879</name>
</gene>
<evidence type="ECO:0000313" key="6">
    <source>
        <dbReference type="EMBL" id="KAF6000515.1"/>
    </source>
</evidence>
<dbReference type="GO" id="GO:0008081">
    <property type="term" value="F:phosphoric diester hydrolase activity"/>
    <property type="evidence" value="ECO:0007669"/>
    <property type="project" value="InterPro"/>
</dbReference>
<dbReference type="PANTHER" id="PTHR35518">
    <property type="entry name" value="MAINTENANCE OF TELOMOERE CAPPING"/>
    <property type="match status" value="1"/>
</dbReference>
<evidence type="ECO:0000313" key="7">
    <source>
        <dbReference type="Proteomes" id="UP000530660"/>
    </source>
</evidence>
<dbReference type="Gene3D" id="3.20.20.190">
    <property type="entry name" value="Phosphatidylinositol (PI) phosphodiesterase"/>
    <property type="match status" value="1"/>
</dbReference>
<dbReference type="GO" id="GO:0016020">
    <property type="term" value="C:membrane"/>
    <property type="evidence" value="ECO:0007669"/>
    <property type="project" value="UniProtKB-SubCell"/>
</dbReference>
<dbReference type="PANTHER" id="PTHR35518:SF2">
    <property type="entry name" value="MAINTENANCE OF TELOMERE CAPPING PROTEIN 6"/>
    <property type="match status" value="1"/>
</dbReference>
<dbReference type="Proteomes" id="UP000530660">
    <property type="component" value="Unassembled WGS sequence"/>
</dbReference>
<accession>A0A7J7IBR4</accession>
<name>A0A7J7IBR4_9RHOD</name>
<dbReference type="AlphaFoldDB" id="A0A7J7IBR4"/>
<keyword evidence="7" id="KW-1185">Reference proteome</keyword>
<evidence type="ECO:0000256" key="2">
    <source>
        <dbReference type="ARBA" id="ARBA00022692"/>
    </source>
</evidence>
<evidence type="ECO:0000256" key="4">
    <source>
        <dbReference type="ARBA" id="ARBA00023136"/>
    </source>
</evidence>
<dbReference type="GO" id="GO:0006629">
    <property type="term" value="P:lipid metabolic process"/>
    <property type="evidence" value="ECO:0007669"/>
    <property type="project" value="InterPro"/>
</dbReference>
<dbReference type="EMBL" id="VWRR01000019">
    <property type="protein sequence ID" value="KAF6000515.1"/>
    <property type="molecule type" value="Genomic_DNA"/>
</dbReference>
<dbReference type="InterPro" id="IPR051008">
    <property type="entry name" value="Telomere_Capping_Maintenance"/>
</dbReference>
<dbReference type="OrthoDB" id="7984201at2759"/>
<dbReference type="SUPFAM" id="SSF51695">
    <property type="entry name" value="PLC-like phosphodiesterases"/>
    <property type="match status" value="1"/>
</dbReference>
<keyword evidence="4 5" id="KW-0472">Membrane</keyword>
<reference evidence="6 7" key="1">
    <citation type="journal article" date="2020" name="J. Phycol.">
        <title>Comparative genome analysis reveals Cyanidiococcus gen. nov., a new extremophilic red algal genus sister to Cyanidioschyzon (Cyanidioschyzonaceae, Rhodophyta).</title>
        <authorList>
            <person name="Liu S.-L."/>
            <person name="Chiang Y.-R."/>
            <person name="Yoon H.S."/>
            <person name="Fu H.-Y."/>
        </authorList>
    </citation>
    <scope>NUCLEOTIDE SEQUENCE [LARGE SCALE GENOMIC DNA]</scope>
    <source>
        <strain evidence="6 7">THAL066</strain>
    </source>
</reference>
<comment type="subcellular location">
    <subcellularLocation>
        <location evidence="1">Membrane</location>
    </subcellularLocation>
</comment>
<evidence type="ECO:0000256" key="1">
    <source>
        <dbReference type="ARBA" id="ARBA00004370"/>
    </source>
</evidence>
<evidence type="ECO:0000256" key="3">
    <source>
        <dbReference type="ARBA" id="ARBA00022989"/>
    </source>
</evidence>
<sequence length="559" mass="61967">MPIPVRHEILFGNGPGPLSGLRAAIARLSQISFNIANSKIALVDCGAMKHLICLLALQLGTQLFVAFVFCLALILAFSSKDGLGNPRTGFRSRGAHGSISGDPNVSLEWISQALAAQMLYQETIPMRLLQPASTHNSFLSHAEGYGLCGTISFALQNWTLGEQIRVGIRQLELDIFRVGAELIVCHPCYDQCQVAARLCNRSLGSYAAPGVPVGSSVFGCDPRINLSFKAALNRIWENCLAYMDEHPKRREREMLILHLQLHVDEGLSQLANHIDSDPWISQFIADLQTSLLNHAIVPALFRESTGALAESSIETLRRRTPQTLIPPMWVLPVVDMIDPSSGRRALANSSIFTNRNSPLSNLVVPNFSPLEYPEDRLIHLGESDSCTLAVRGLGISQLSRNFTYFVGSIFSTRKHIADAYRCGFAVRADMPSYSARQEALLGMIWSWKLGRPIPDLLNNDAGNFSRPTYMDAKDCRWSEVNRASKASPTLWLCTWDPPERVGERTTWDLVPDRKSFCHIDIPRTGYENTLACAVLREKRVAVARLGIDQSNHYAQTRAA</sequence>
<keyword evidence="3 5" id="KW-1133">Transmembrane helix</keyword>